<dbReference type="GO" id="GO:0016787">
    <property type="term" value="F:hydrolase activity"/>
    <property type="evidence" value="ECO:0007669"/>
    <property type="project" value="UniProtKB-KW"/>
</dbReference>
<dbReference type="Pfam" id="PF01425">
    <property type="entry name" value="Amidase"/>
    <property type="match status" value="1"/>
</dbReference>
<dbReference type="Proteomes" id="UP001652582">
    <property type="component" value="Chromosome 19"/>
</dbReference>
<evidence type="ECO:0000259" key="1">
    <source>
        <dbReference type="Pfam" id="PF01425"/>
    </source>
</evidence>
<dbReference type="PIRSF" id="PIRSF001221">
    <property type="entry name" value="Amidase_fungi"/>
    <property type="match status" value="1"/>
</dbReference>
<keyword evidence="3" id="KW-0378">Hydrolase</keyword>
<feature type="domain" description="Amidase" evidence="1">
    <location>
        <begin position="74"/>
        <end position="511"/>
    </location>
</feature>
<name>A0A6J1NYR8_BICAN</name>
<gene>
    <name evidence="3" type="primary">LOC112053423</name>
</gene>
<dbReference type="InterPro" id="IPR052739">
    <property type="entry name" value="FAAH2"/>
</dbReference>
<dbReference type="AlphaFoldDB" id="A0A6J1NYR8"/>
<reference evidence="3" key="1">
    <citation type="submission" date="2025-08" db="UniProtKB">
        <authorList>
            <consortium name="RefSeq"/>
        </authorList>
    </citation>
    <scope>IDENTIFICATION</scope>
</reference>
<sequence>MDTNVKEMKPRPFSLKMRILSALRSILDAMTRILFKLYYGTKGKGIPPIKDSILKQPAIEVARKIRMREVSSVEVLNICIQRIKETDPVTNYFTDDRFELALKEAKDADDLVKSGSMSIADLEREKPFLGVPFTTKDSIGVEGLHMTAGITSRKDCIAEKDADVIKLLKDTGAIIIGVTNVPEMCMWYETYNCIYGRTLNPYNTTRMVGGSSGGEAVIQTLGGSIFGIGSDIGGSIRMPAYFNGIFGHKPTRRAVSNKGQYPEIKNDDINLYLCIGPMTRFAADLKPIQKIISGDYAKTLDLDKPVDIGKLKVYYQFSNEAPLISDVDPEIRRALLKVVEHFKVKHNIVSEEKKIEWLKRSQAIWFTTMKSETPFASYIMKNPSMTSNIIEIFKNLFGFSGNTLIGLFVALTDQEKFDPKSKKYKYFMEARDYLEEEIKKMLGDDGIFLYPTHPTAAPYHNQPLVRPMNYHYTAIINSLGFPSTTVPLGLNSEGLPIGLQVIANFNNDRLCFAVAEELEKAFGGWVEPQSDKRR</sequence>
<dbReference type="InterPro" id="IPR023631">
    <property type="entry name" value="Amidase_dom"/>
</dbReference>
<proteinExistence type="predicted"/>
<dbReference type="PANTHER" id="PTHR43372">
    <property type="entry name" value="FATTY-ACID AMIDE HYDROLASE"/>
    <property type="match status" value="1"/>
</dbReference>
<dbReference type="GeneID" id="112053423"/>
<dbReference type="PANTHER" id="PTHR43372:SF4">
    <property type="entry name" value="FATTY-ACID AMIDE HYDROLASE 2"/>
    <property type="match status" value="1"/>
</dbReference>
<dbReference type="InterPro" id="IPR036928">
    <property type="entry name" value="AS_sf"/>
</dbReference>
<dbReference type="SUPFAM" id="SSF75304">
    <property type="entry name" value="Amidase signature (AS) enzymes"/>
    <property type="match status" value="1"/>
</dbReference>
<dbReference type="OrthoDB" id="6428749at2759"/>
<organism evidence="2 3">
    <name type="scientific">Bicyclus anynana</name>
    <name type="common">Squinting bush brown butterfly</name>
    <dbReference type="NCBI Taxonomy" id="110368"/>
    <lineage>
        <taxon>Eukaryota</taxon>
        <taxon>Metazoa</taxon>
        <taxon>Ecdysozoa</taxon>
        <taxon>Arthropoda</taxon>
        <taxon>Hexapoda</taxon>
        <taxon>Insecta</taxon>
        <taxon>Pterygota</taxon>
        <taxon>Neoptera</taxon>
        <taxon>Endopterygota</taxon>
        <taxon>Lepidoptera</taxon>
        <taxon>Glossata</taxon>
        <taxon>Ditrysia</taxon>
        <taxon>Papilionoidea</taxon>
        <taxon>Nymphalidae</taxon>
        <taxon>Satyrinae</taxon>
        <taxon>Satyrini</taxon>
        <taxon>Mycalesina</taxon>
        <taxon>Bicyclus</taxon>
    </lineage>
</organism>
<dbReference type="Gene3D" id="3.90.1300.10">
    <property type="entry name" value="Amidase signature (AS) domain"/>
    <property type="match status" value="1"/>
</dbReference>
<dbReference type="RefSeq" id="XP_023948596.2">
    <property type="nucleotide sequence ID" value="XM_024092828.2"/>
</dbReference>
<keyword evidence="2" id="KW-1185">Reference proteome</keyword>
<evidence type="ECO:0000313" key="2">
    <source>
        <dbReference type="Proteomes" id="UP001652582"/>
    </source>
</evidence>
<protein>
    <submittedName>
        <fullName evidence="3">Fatty-acid amide hydrolase 2-B</fullName>
    </submittedName>
</protein>
<dbReference type="KEGG" id="bany:112053423"/>
<accession>A0A6J1NYR8</accession>
<evidence type="ECO:0000313" key="3">
    <source>
        <dbReference type="RefSeq" id="XP_023948596.2"/>
    </source>
</evidence>
<dbReference type="GO" id="GO:0012505">
    <property type="term" value="C:endomembrane system"/>
    <property type="evidence" value="ECO:0007669"/>
    <property type="project" value="TreeGrafter"/>
</dbReference>